<feature type="transmembrane region" description="Helical" evidence="1">
    <location>
        <begin position="12"/>
        <end position="36"/>
    </location>
</feature>
<dbReference type="InterPro" id="IPR012902">
    <property type="entry name" value="N_methyl_site"/>
</dbReference>
<dbReference type="EMBL" id="VSSQ01005588">
    <property type="protein sequence ID" value="MPM29713.1"/>
    <property type="molecule type" value="Genomic_DNA"/>
</dbReference>
<reference evidence="2" key="1">
    <citation type="submission" date="2019-08" db="EMBL/GenBank/DDBJ databases">
        <authorList>
            <person name="Kucharzyk K."/>
            <person name="Murdoch R.W."/>
            <person name="Higgins S."/>
            <person name="Loffler F."/>
        </authorList>
    </citation>
    <scope>NUCLEOTIDE SEQUENCE</scope>
</reference>
<evidence type="ECO:0000256" key="1">
    <source>
        <dbReference type="SAM" id="Phobius"/>
    </source>
</evidence>
<proteinExistence type="predicted"/>
<dbReference type="Pfam" id="PF07963">
    <property type="entry name" value="N_methyl"/>
    <property type="match status" value="1"/>
</dbReference>
<keyword evidence="1" id="KW-0472">Membrane</keyword>
<comment type="caution">
    <text evidence="2">The sequence shown here is derived from an EMBL/GenBank/DDBJ whole genome shotgun (WGS) entry which is preliminary data.</text>
</comment>
<keyword evidence="1" id="KW-0812">Transmembrane</keyword>
<gene>
    <name evidence="2" type="ORF">SDC9_76253</name>
</gene>
<sequence length="171" mass="18920">MQLKRNKHNQNGFTLIELVIAMALTVLLLTGLFTLLSTSLKAWSIGLSKTDIQYTARFSTDMLTRDLQFATQIIVKNPKSLDLYTNKYSITNQKITYSLDNGILYKDVNDGSPRQPLTGGNNSPVRCDLSFEDLTPAGYATKTVGITLTATDTATKKNFTIETAVSSMLIR</sequence>
<evidence type="ECO:0008006" key="3">
    <source>
        <dbReference type="Google" id="ProtNLM"/>
    </source>
</evidence>
<evidence type="ECO:0000313" key="2">
    <source>
        <dbReference type="EMBL" id="MPM29713.1"/>
    </source>
</evidence>
<organism evidence="2">
    <name type="scientific">bioreactor metagenome</name>
    <dbReference type="NCBI Taxonomy" id="1076179"/>
    <lineage>
        <taxon>unclassified sequences</taxon>
        <taxon>metagenomes</taxon>
        <taxon>ecological metagenomes</taxon>
    </lineage>
</organism>
<dbReference type="NCBIfam" id="TIGR02532">
    <property type="entry name" value="IV_pilin_GFxxxE"/>
    <property type="match status" value="1"/>
</dbReference>
<dbReference type="AlphaFoldDB" id="A0A644YTB0"/>
<protein>
    <recommendedName>
        <fullName evidence="3">Prepilin-type N-terminal cleavage/methylation domain-containing protein</fullName>
    </recommendedName>
</protein>
<name>A0A644YTB0_9ZZZZ</name>
<keyword evidence="1" id="KW-1133">Transmembrane helix</keyword>
<accession>A0A644YTB0</accession>